<evidence type="ECO:0000256" key="6">
    <source>
        <dbReference type="RuleBase" id="RU003651"/>
    </source>
</evidence>
<dbReference type="InterPro" id="IPR027417">
    <property type="entry name" value="P-loop_NTPase"/>
</dbReference>
<feature type="domain" description="AAA+ ATPase" evidence="7">
    <location>
        <begin position="73"/>
        <end position="209"/>
    </location>
</feature>
<evidence type="ECO:0000259" key="7">
    <source>
        <dbReference type="SMART" id="SM00382"/>
    </source>
</evidence>
<accession>A0A0N4Y8D5</accession>
<reference evidence="10" key="1">
    <citation type="submission" date="2017-02" db="UniProtKB">
        <authorList>
            <consortium name="WormBaseParasite"/>
        </authorList>
    </citation>
    <scope>IDENTIFICATION</scope>
</reference>
<keyword evidence="3 6" id="KW-0547">Nucleotide-binding</keyword>
<dbReference type="AlphaFoldDB" id="A0A0N4Y8D5"/>
<dbReference type="Gene3D" id="3.40.50.300">
    <property type="entry name" value="P-loop containing nucleotide triphosphate hydrolases"/>
    <property type="match status" value="1"/>
</dbReference>
<keyword evidence="4 6" id="KW-0067">ATP-binding</keyword>
<dbReference type="GO" id="GO:0005524">
    <property type="term" value="F:ATP binding"/>
    <property type="evidence" value="ECO:0007669"/>
    <property type="project" value="UniProtKB-KW"/>
</dbReference>
<dbReference type="InterPro" id="IPR050168">
    <property type="entry name" value="AAA_ATPase_domain"/>
</dbReference>
<dbReference type="PANTHER" id="PTHR23077:SF12">
    <property type="entry name" value="PEROXISOMAL ATPASE PEX1"/>
    <property type="match status" value="1"/>
</dbReference>
<evidence type="ECO:0000256" key="3">
    <source>
        <dbReference type="ARBA" id="ARBA00022741"/>
    </source>
</evidence>
<dbReference type="Gene3D" id="1.10.8.60">
    <property type="match status" value="1"/>
</dbReference>
<gene>
    <name evidence="8" type="ORF">NBR_LOCUS12480</name>
</gene>
<organism evidence="10">
    <name type="scientific">Nippostrongylus brasiliensis</name>
    <name type="common">Rat hookworm</name>
    <dbReference type="NCBI Taxonomy" id="27835"/>
    <lineage>
        <taxon>Eukaryota</taxon>
        <taxon>Metazoa</taxon>
        <taxon>Ecdysozoa</taxon>
        <taxon>Nematoda</taxon>
        <taxon>Chromadorea</taxon>
        <taxon>Rhabditida</taxon>
        <taxon>Rhabditina</taxon>
        <taxon>Rhabditomorpha</taxon>
        <taxon>Strongyloidea</taxon>
        <taxon>Heligmosomidae</taxon>
        <taxon>Nippostrongylus</taxon>
    </lineage>
</organism>
<keyword evidence="9" id="KW-1185">Reference proteome</keyword>
<keyword evidence="2" id="KW-0963">Cytoplasm</keyword>
<dbReference type="GO" id="GO:0005778">
    <property type="term" value="C:peroxisomal membrane"/>
    <property type="evidence" value="ECO:0007669"/>
    <property type="project" value="TreeGrafter"/>
</dbReference>
<evidence type="ECO:0000313" key="10">
    <source>
        <dbReference type="WBParaSite" id="NBR_0001247901-mRNA-1"/>
    </source>
</evidence>
<dbReference type="Pfam" id="PF00004">
    <property type="entry name" value="AAA"/>
    <property type="match status" value="1"/>
</dbReference>
<dbReference type="WBParaSite" id="NBR_0001247901-mRNA-1">
    <property type="protein sequence ID" value="NBR_0001247901-mRNA-1"/>
    <property type="gene ID" value="NBR_0001247901"/>
</dbReference>
<evidence type="ECO:0000313" key="9">
    <source>
        <dbReference type="Proteomes" id="UP000271162"/>
    </source>
</evidence>
<dbReference type="Pfam" id="PF17862">
    <property type="entry name" value="AAA_lid_3"/>
    <property type="match status" value="1"/>
</dbReference>
<comment type="subcellular location">
    <subcellularLocation>
        <location evidence="1">Cytoplasm</location>
    </subcellularLocation>
</comment>
<dbReference type="GO" id="GO:0016887">
    <property type="term" value="F:ATP hydrolysis activity"/>
    <property type="evidence" value="ECO:0007669"/>
    <property type="project" value="InterPro"/>
</dbReference>
<dbReference type="FunFam" id="3.40.50.300:FF:000567">
    <property type="entry name" value="ATPase, AAA family protein"/>
    <property type="match status" value="1"/>
</dbReference>
<dbReference type="Proteomes" id="UP000271162">
    <property type="component" value="Unassembled WGS sequence"/>
</dbReference>
<dbReference type="GO" id="GO:0016558">
    <property type="term" value="P:protein import into peroxisome matrix"/>
    <property type="evidence" value="ECO:0007669"/>
    <property type="project" value="TreeGrafter"/>
</dbReference>
<dbReference type="SUPFAM" id="SSF52540">
    <property type="entry name" value="P-loop containing nucleoside triphosphate hydrolases"/>
    <property type="match status" value="1"/>
</dbReference>
<dbReference type="EMBL" id="UYSL01020772">
    <property type="protein sequence ID" value="VDL76069.1"/>
    <property type="molecule type" value="Genomic_DNA"/>
</dbReference>
<dbReference type="OMA" id="WPKKYPQ"/>
<dbReference type="PANTHER" id="PTHR23077">
    <property type="entry name" value="AAA-FAMILY ATPASE"/>
    <property type="match status" value="1"/>
</dbReference>
<dbReference type="STRING" id="27835.A0A0N4Y8D5"/>
<name>A0A0N4Y8D5_NIPBR</name>
<dbReference type="PROSITE" id="PS00674">
    <property type="entry name" value="AAA"/>
    <property type="match status" value="1"/>
</dbReference>
<protein>
    <submittedName>
        <fullName evidence="10">AAA domain-containing protein</fullName>
    </submittedName>
</protein>
<reference evidence="8 9" key="2">
    <citation type="submission" date="2018-11" db="EMBL/GenBank/DDBJ databases">
        <authorList>
            <consortium name="Pathogen Informatics"/>
        </authorList>
    </citation>
    <scope>NUCLEOTIDE SEQUENCE [LARGE SCALE GENOMIC DNA]</scope>
</reference>
<evidence type="ECO:0000313" key="8">
    <source>
        <dbReference type="EMBL" id="VDL76069.1"/>
    </source>
</evidence>
<evidence type="ECO:0000256" key="1">
    <source>
        <dbReference type="ARBA" id="ARBA00004496"/>
    </source>
</evidence>
<comment type="similarity">
    <text evidence="5">Belongs to the AAA ATPase family. AFG2 subfamily.</text>
</comment>
<evidence type="ECO:0000256" key="5">
    <source>
        <dbReference type="ARBA" id="ARBA00061477"/>
    </source>
</evidence>
<proteinExistence type="inferred from homology"/>
<dbReference type="InterPro" id="IPR003593">
    <property type="entry name" value="AAA+_ATPase"/>
</dbReference>
<dbReference type="GO" id="GO:0005829">
    <property type="term" value="C:cytosol"/>
    <property type="evidence" value="ECO:0007669"/>
    <property type="project" value="TreeGrafter"/>
</dbReference>
<dbReference type="SMART" id="SM00382">
    <property type="entry name" value="AAA"/>
    <property type="match status" value="1"/>
</dbReference>
<dbReference type="InterPro" id="IPR003960">
    <property type="entry name" value="ATPase_AAA_CS"/>
</dbReference>
<dbReference type="InterPro" id="IPR003959">
    <property type="entry name" value="ATPase_AAA_core"/>
</dbReference>
<dbReference type="InterPro" id="IPR041569">
    <property type="entry name" value="AAA_lid_3"/>
</dbReference>
<evidence type="ECO:0000256" key="4">
    <source>
        <dbReference type="ARBA" id="ARBA00022840"/>
    </source>
</evidence>
<evidence type="ECO:0000256" key="2">
    <source>
        <dbReference type="ARBA" id="ARBA00022490"/>
    </source>
</evidence>
<sequence length="306" mass="33849">MKRCSDPSSSILQCDFDKALSYSRPQSTTKSKHEIKVTLDDVGGMTAVKRTLLEVMIWPFKHPYVFESYGVPLGRGVLLHGASGCGKTLLANAIVTYSKFNSIFVKGPELLSKFIGSSEENVRNVFERARNSSPCVIIFDELDSLAQQRGSDTTGVTDRIVNQLLTEMDGVEGKSGVFVIGCSSRIDLIDSALLRPGRFDYILECPVPSEDDRKDILRVLLRSVRYDSDVNIDEWAARTDGWTGADLRALVTNAQFDALSGHQIDLQEEEPAISKKNLEAVFNESFPKRLSAPRKPFAPGQKLILG</sequence>